<dbReference type="PANTHER" id="PTHR31303">
    <property type="entry name" value="CTP-DEPENDENT DIACYLGLYCEROL KINASE 1"/>
    <property type="match status" value="1"/>
</dbReference>
<keyword evidence="1" id="KW-1133">Transmembrane helix</keyword>
<evidence type="ECO:0000256" key="1">
    <source>
        <dbReference type="SAM" id="Phobius"/>
    </source>
</evidence>
<feature type="transmembrane region" description="Helical" evidence="1">
    <location>
        <begin position="66"/>
        <end position="86"/>
    </location>
</feature>
<evidence type="ECO:0000313" key="2">
    <source>
        <dbReference type="EMBL" id="MBE9030562.1"/>
    </source>
</evidence>
<accession>A0A928VQA1</accession>
<feature type="transmembrane region" description="Helical" evidence="1">
    <location>
        <begin position="163"/>
        <end position="181"/>
    </location>
</feature>
<proteinExistence type="predicted"/>
<dbReference type="PANTHER" id="PTHR31303:SF1">
    <property type="entry name" value="CTP-DEPENDENT DIACYLGLYCEROL KINASE 1"/>
    <property type="match status" value="1"/>
</dbReference>
<evidence type="ECO:0000313" key="3">
    <source>
        <dbReference type="Proteomes" id="UP000625316"/>
    </source>
</evidence>
<protein>
    <submittedName>
        <fullName evidence="2">Phosphatidate cytidylyltransferase</fullName>
    </submittedName>
</protein>
<dbReference type="EMBL" id="JADEXQ010000038">
    <property type="protein sequence ID" value="MBE9030562.1"/>
    <property type="molecule type" value="Genomic_DNA"/>
</dbReference>
<keyword evidence="3" id="KW-1185">Reference proteome</keyword>
<dbReference type="Proteomes" id="UP000625316">
    <property type="component" value="Unassembled WGS sequence"/>
</dbReference>
<dbReference type="AlphaFoldDB" id="A0A928VQA1"/>
<feature type="transmembrane region" description="Helical" evidence="1">
    <location>
        <begin position="122"/>
        <end position="142"/>
    </location>
</feature>
<feature type="transmembrane region" description="Helical" evidence="1">
    <location>
        <begin position="42"/>
        <end position="60"/>
    </location>
</feature>
<feature type="transmembrane region" description="Helical" evidence="1">
    <location>
        <begin position="98"/>
        <end position="116"/>
    </location>
</feature>
<keyword evidence="2" id="KW-0548">Nucleotidyltransferase</keyword>
<organism evidence="2 3">
    <name type="scientific">Romeriopsis navalis LEGE 11480</name>
    <dbReference type="NCBI Taxonomy" id="2777977"/>
    <lineage>
        <taxon>Bacteria</taxon>
        <taxon>Bacillati</taxon>
        <taxon>Cyanobacteriota</taxon>
        <taxon>Cyanophyceae</taxon>
        <taxon>Leptolyngbyales</taxon>
        <taxon>Leptolyngbyaceae</taxon>
        <taxon>Romeriopsis</taxon>
        <taxon>Romeriopsis navalis</taxon>
    </lineage>
</organism>
<dbReference type="InterPro" id="IPR037997">
    <property type="entry name" value="Dgk1-like"/>
</dbReference>
<name>A0A928VQA1_9CYAN</name>
<dbReference type="RefSeq" id="WP_264325392.1">
    <property type="nucleotide sequence ID" value="NZ_JADEXQ010000038.1"/>
</dbReference>
<keyword evidence="1" id="KW-0472">Membrane</keyword>
<feature type="transmembrane region" description="Helical" evidence="1">
    <location>
        <begin position="16"/>
        <end position="35"/>
    </location>
</feature>
<dbReference type="GO" id="GO:0016779">
    <property type="term" value="F:nucleotidyltransferase activity"/>
    <property type="evidence" value="ECO:0007669"/>
    <property type="project" value="UniProtKB-KW"/>
</dbReference>
<reference evidence="2" key="1">
    <citation type="submission" date="2020-10" db="EMBL/GenBank/DDBJ databases">
        <authorList>
            <person name="Castelo-Branco R."/>
            <person name="Eusebio N."/>
            <person name="Adriana R."/>
            <person name="Vieira A."/>
            <person name="Brugerolle De Fraissinette N."/>
            <person name="Rezende De Castro R."/>
            <person name="Schneider M.P."/>
            <person name="Vasconcelos V."/>
            <person name="Leao P.N."/>
        </authorList>
    </citation>
    <scope>NUCLEOTIDE SEQUENCE</scope>
    <source>
        <strain evidence="2">LEGE 11480</strain>
    </source>
</reference>
<keyword evidence="2" id="KW-0808">Transferase</keyword>
<comment type="caution">
    <text evidence="2">The sequence shown here is derived from an EMBL/GenBank/DDBJ whole genome shotgun (WGS) entry which is preliminary data.</text>
</comment>
<dbReference type="GO" id="GO:0004143">
    <property type="term" value="F:ATP-dependent diacylglycerol kinase activity"/>
    <property type="evidence" value="ECO:0007669"/>
    <property type="project" value="InterPro"/>
</dbReference>
<sequence>MLEWLAQIEPLSHKCWIALGWLGFVGLLALLTHYATPRGSEFVRKVVHIGTGHIILLAWWMQIPAWVGIGASIFFSLVSILSYWLPLLPSINNIGRRSWGTCFYAMSIGILVAWFWPLGLPQYAAIGILVMTWGDGLAGLLGRQYGRRIYYLWGSKKSWEGSVVMAVVSTIVTLAILLPTAGNHWQSWLSAVVIGLCAATLESFSKLGLDNLTVPVGSAAIAYGLMQVLA</sequence>
<gene>
    <name evidence="2" type="ORF">IQ266_12560</name>
</gene>
<keyword evidence="1" id="KW-0812">Transmembrane</keyword>